<feature type="compositionally biased region" description="Basic residues" evidence="1">
    <location>
        <begin position="130"/>
        <end position="140"/>
    </location>
</feature>
<dbReference type="OrthoDB" id="4502894at2759"/>
<dbReference type="HOGENOM" id="CLU_102629_0_0_1"/>
<evidence type="ECO:0000256" key="1">
    <source>
        <dbReference type="SAM" id="MobiDB-lite"/>
    </source>
</evidence>
<keyword evidence="4" id="KW-1185">Reference proteome</keyword>
<evidence type="ECO:0000256" key="2">
    <source>
        <dbReference type="SAM" id="Phobius"/>
    </source>
</evidence>
<sequence length="193" mass="20868">MSEATPEATAFSVILEPVGLVLGALSRGIASVPWSLVFSRLASLVVLPVKALLIPAKVLARVLFVISTPVLYPLSYLFVGVAALLRLVASLEPLYTFFGVAALIGILAGLALILTSSLLNAYMGIRERRPRKGPKKLRSSTKHDDGNQDEDVSSTPHETDWSLVHPNTSSPVRRRPAYGLLSQTIHEEEDDSL</sequence>
<organism evidence="3 4">
    <name type="scientific">Hapsidospora chrysogenum (strain ATCC 11550 / CBS 779.69 / DSM 880 / IAM 14645 / JCM 23072 / IMI 49137)</name>
    <name type="common">Acremonium chrysogenum</name>
    <dbReference type="NCBI Taxonomy" id="857340"/>
    <lineage>
        <taxon>Eukaryota</taxon>
        <taxon>Fungi</taxon>
        <taxon>Dikarya</taxon>
        <taxon>Ascomycota</taxon>
        <taxon>Pezizomycotina</taxon>
        <taxon>Sordariomycetes</taxon>
        <taxon>Hypocreomycetidae</taxon>
        <taxon>Hypocreales</taxon>
        <taxon>Bionectriaceae</taxon>
        <taxon>Hapsidospora</taxon>
    </lineage>
</organism>
<feature type="transmembrane region" description="Helical" evidence="2">
    <location>
        <begin position="62"/>
        <end position="85"/>
    </location>
</feature>
<keyword evidence="2" id="KW-0472">Membrane</keyword>
<keyword evidence="2" id="KW-1133">Transmembrane helix</keyword>
<dbReference type="EMBL" id="JPKY01000136">
    <property type="protein sequence ID" value="KFH41282.1"/>
    <property type="molecule type" value="Genomic_DNA"/>
</dbReference>
<keyword evidence="2" id="KW-0812">Transmembrane</keyword>
<feature type="transmembrane region" description="Helical" evidence="2">
    <location>
        <begin position="97"/>
        <end position="122"/>
    </location>
</feature>
<evidence type="ECO:0000313" key="3">
    <source>
        <dbReference type="EMBL" id="KFH41282.1"/>
    </source>
</evidence>
<comment type="caution">
    <text evidence="3">The sequence shown here is derived from an EMBL/GenBank/DDBJ whole genome shotgun (WGS) entry which is preliminary data.</text>
</comment>
<evidence type="ECO:0000313" key="4">
    <source>
        <dbReference type="Proteomes" id="UP000029964"/>
    </source>
</evidence>
<proteinExistence type="predicted"/>
<feature type="region of interest" description="Disordered" evidence="1">
    <location>
        <begin position="130"/>
        <end position="193"/>
    </location>
</feature>
<accession>A0A086SW00</accession>
<name>A0A086SW00_HAPC1</name>
<protein>
    <submittedName>
        <fullName evidence="3">Uncharacterized protein</fullName>
    </submittedName>
</protein>
<dbReference type="Proteomes" id="UP000029964">
    <property type="component" value="Unassembled WGS sequence"/>
</dbReference>
<reference evidence="4" key="1">
    <citation type="journal article" date="2014" name="Genome Announc.">
        <title>Genome sequence and annotation of Acremonium chrysogenum, producer of the beta-lactam antibiotic cephalosporin C.</title>
        <authorList>
            <person name="Terfehr D."/>
            <person name="Dahlmann T.A."/>
            <person name="Specht T."/>
            <person name="Zadra I."/>
            <person name="Kuernsteiner H."/>
            <person name="Kueck U."/>
        </authorList>
    </citation>
    <scope>NUCLEOTIDE SEQUENCE [LARGE SCALE GENOMIC DNA]</scope>
    <source>
        <strain evidence="4">ATCC 11550 / CBS 779.69 / DSM 880 / IAM 14645 / JCM 23072 / IMI 49137</strain>
    </source>
</reference>
<dbReference type="AlphaFoldDB" id="A0A086SW00"/>
<gene>
    <name evidence="3" type="ORF">ACRE_079910</name>
</gene>